<dbReference type="PROSITE" id="PS50267">
    <property type="entry name" value="NA_NEUROTRAN_SYMP_3"/>
    <property type="match status" value="1"/>
</dbReference>
<feature type="transmembrane region" description="Helical" evidence="6">
    <location>
        <begin position="375"/>
        <end position="396"/>
    </location>
</feature>
<proteinExistence type="predicted"/>
<name>A0ABN6QF57_9BACT</name>
<evidence type="ECO:0000313" key="7">
    <source>
        <dbReference type="EMBL" id="BDL42853.1"/>
    </source>
</evidence>
<evidence type="ECO:0000313" key="8">
    <source>
        <dbReference type="Proteomes" id="UP001062263"/>
    </source>
</evidence>
<feature type="transmembrane region" description="Helical" evidence="6">
    <location>
        <begin position="561"/>
        <end position="582"/>
    </location>
</feature>
<feature type="transmembrane region" description="Helical" evidence="6">
    <location>
        <begin position="35"/>
        <end position="56"/>
    </location>
</feature>
<reference evidence="7" key="1">
    <citation type="submission" date="2022-06" db="EMBL/GenBank/DDBJ databases">
        <title>Akkermansia biwalacus sp. nov., an anaerobic mucin-degrading bacterium isolated from human intestine.</title>
        <authorList>
            <person name="Kobayashi Y."/>
            <person name="Inoue S."/>
            <person name="Kawahara T."/>
            <person name="Kohda N."/>
        </authorList>
    </citation>
    <scope>NUCLEOTIDE SEQUENCE</scope>
    <source>
        <strain evidence="7">WON2089</strain>
    </source>
</reference>
<feature type="transmembrane region" description="Helical" evidence="6">
    <location>
        <begin position="68"/>
        <end position="88"/>
    </location>
</feature>
<feature type="transmembrane region" description="Helical" evidence="6">
    <location>
        <begin position="185"/>
        <end position="203"/>
    </location>
</feature>
<feature type="transmembrane region" description="Helical" evidence="6">
    <location>
        <begin position="120"/>
        <end position="148"/>
    </location>
</feature>
<keyword evidence="8" id="KW-1185">Reference proteome</keyword>
<dbReference type="PANTHER" id="PTHR42948:SF1">
    <property type="entry name" value="TRANSPORTER"/>
    <property type="match status" value="1"/>
</dbReference>
<feature type="transmembrane region" description="Helical" evidence="6">
    <location>
        <begin position="522"/>
        <end position="541"/>
    </location>
</feature>
<keyword evidence="4 6" id="KW-1133">Transmembrane helix</keyword>
<evidence type="ECO:0000256" key="2">
    <source>
        <dbReference type="ARBA" id="ARBA00022448"/>
    </source>
</evidence>
<dbReference type="EMBL" id="AP025943">
    <property type="protein sequence ID" value="BDL42853.1"/>
    <property type="molecule type" value="Genomic_DNA"/>
</dbReference>
<evidence type="ECO:0000256" key="5">
    <source>
        <dbReference type="ARBA" id="ARBA00023136"/>
    </source>
</evidence>
<gene>
    <name evidence="7" type="ORF">Abiwalacus_04270</name>
</gene>
<organism evidence="7 8">
    <name type="scientific">Akkermansia biwaensis</name>
    <dbReference type="NCBI Taxonomy" id="2946555"/>
    <lineage>
        <taxon>Bacteria</taxon>
        <taxon>Pseudomonadati</taxon>
        <taxon>Verrucomicrobiota</taxon>
        <taxon>Verrucomicrobiia</taxon>
        <taxon>Verrucomicrobiales</taxon>
        <taxon>Akkermansiaceae</taxon>
        <taxon>Akkermansia</taxon>
    </lineage>
</organism>
<evidence type="ECO:0000256" key="1">
    <source>
        <dbReference type="ARBA" id="ARBA00004141"/>
    </source>
</evidence>
<keyword evidence="2" id="KW-0813">Transport</keyword>
<sequence>MTFRKWQKGLFSLENETCFVSIACMSSLKAQQDQWSGKIGVILAVAGSAVGLGNFLRFPGLAAQYGGGAFMVAYGMMLVLVGVPVAWAEWSIGRRGGQQGAHCAPGVFWYLTKGSRLWKFLGVLAVLGPSSVAFYYMVVEAWCFGYFWKMLTQPELFVTAESTAQTFFSFTGMAGDGSALLSDNGMLWIVGGVILINLGIIYRGISKGIEMFSRWFMPVLLLVSVILLVRILCIGTPDPNYPDRSIEQGLGYMWNPSKVLVEEKTPESGEWKTVSMVSASRPGAMEEAGRQVEMSNGTLRLTKVTLWDGLRNIELWVAAAGQVFLSLSVGTGLILTYASYVRKKEDIALSALSASASNEVCEVGLAGMMTVPAAVAFLGVAGAAGQGTFALGFMVLPQAFAKMGSSVVFGSLFFLLLSVAAVTSSISMMQVGLAFIEEFMGLKRKLAVVVQGFFASTGTLVVAWFSKDLLAMDTYDFFLGTLCFFMSGMVMMILFSWKLGVDSGLRDLEDGSAIRIPRIYRFIMKYVTPTLLLVIFLVWLAENIWVKQAAPVAALGRGEHGAVIPMGFLAAYVLFLVFITMASGRHKIYHGPQ</sequence>
<dbReference type="SUPFAM" id="SSF161070">
    <property type="entry name" value="SNF-like"/>
    <property type="match status" value="1"/>
</dbReference>
<keyword evidence="5 6" id="KW-0472">Membrane</keyword>
<evidence type="ECO:0000256" key="4">
    <source>
        <dbReference type="ARBA" id="ARBA00022989"/>
    </source>
</evidence>
<dbReference type="InterPro" id="IPR037272">
    <property type="entry name" value="SNS_sf"/>
</dbReference>
<dbReference type="Pfam" id="PF00209">
    <property type="entry name" value="SNF"/>
    <property type="match status" value="2"/>
</dbReference>
<feature type="transmembrane region" description="Helical" evidence="6">
    <location>
        <begin position="215"/>
        <end position="237"/>
    </location>
</feature>
<feature type="transmembrane region" description="Helical" evidence="6">
    <location>
        <begin position="315"/>
        <end position="338"/>
    </location>
</feature>
<dbReference type="InterPro" id="IPR000175">
    <property type="entry name" value="Na/ntran_symport"/>
</dbReference>
<dbReference type="Proteomes" id="UP001062263">
    <property type="component" value="Chromosome"/>
</dbReference>
<feature type="transmembrane region" description="Helical" evidence="6">
    <location>
        <begin position="446"/>
        <end position="465"/>
    </location>
</feature>
<feature type="transmembrane region" description="Helical" evidence="6">
    <location>
        <begin position="477"/>
        <end position="501"/>
    </location>
</feature>
<protein>
    <submittedName>
        <fullName evidence="7">Symporter</fullName>
    </submittedName>
</protein>
<dbReference type="PRINTS" id="PR00176">
    <property type="entry name" value="NANEUSMPORT"/>
</dbReference>
<evidence type="ECO:0000256" key="3">
    <source>
        <dbReference type="ARBA" id="ARBA00022692"/>
    </source>
</evidence>
<dbReference type="PANTHER" id="PTHR42948">
    <property type="entry name" value="TRANSPORTER"/>
    <property type="match status" value="1"/>
</dbReference>
<keyword evidence="3 6" id="KW-0812">Transmembrane</keyword>
<feature type="transmembrane region" description="Helical" evidence="6">
    <location>
        <begin position="408"/>
        <end position="434"/>
    </location>
</feature>
<comment type="subcellular location">
    <subcellularLocation>
        <location evidence="1">Membrane</location>
        <topology evidence="1">Multi-pass membrane protein</topology>
    </subcellularLocation>
</comment>
<accession>A0ABN6QF57</accession>
<evidence type="ECO:0000256" key="6">
    <source>
        <dbReference type="SAM" id="Phobius"/>
    </source>
</evidence>